<name>A0AAD8NZB5_TARER</name>
<dbReference type="EMBL" id="JAUHHV010000004">
    <property type="protein sequence ID" value="KAK1426349.1"/>
    <property type="molecule type" value="Genomic_DNA"/>
</dbReference>
<evidence type="ECO:0000313" key="1">
    <source>
        <dbReference type="EMBL" id="KAK1426349.1"/>
    </source>
</evidence>
<sequence>MSAHYWLLARCRLENCLARHSFVTRRLIHHSRSNENIEFVNRSHDRNNQSEVEIQSNLLQSYCSINMIS</sequence>
<dbReference type="AlphaFoldDB" id="A0AAD8NZB5"/>
<accession>A0AAD8NZB5</accession>
<organism evidence="1 2">
    <name type="scientific">Tagetes erecta</name>
    <name type="common">African marigold</name>
    <dbReference type="NCBI Taxonomy" id="13708"/>
    <lineage>
        <taxon>Eukaryota</taxon>
        <taxon>Viridiplantae</taxon>
        <taxon>Streptophyta</taxon>
        <taxon>Embryophyta</taxon>
        <taxon>Tracheophyta</taxon>
        <taxon>Spermatophyta</taxon>
        <taxon>Magnoliopsida</taxon>
        <taxon>eudicotyledons</taxon>
        <taxon>Gunneridae</taxon>
        <taxon>Pentapetalae</taxon>
        <taxon>asterids</taxon>
        <taxon>campanulids</taxon>
        <taxon>Asterales</taxon>
        <taxon>Asteraceae</taxon>
        <taxon>Asteroideae</taxon>
        <taxon>Heliantheae alliance</taxon>
        <taxon>Tageteae</taxon>
        <taxon>Tagetes</taxon>
    </lineage>
</organism>
<gene>
    <name evidence="1" type="ORF">QVD17_15020</name>
</gene>
<proteinExistence type="predicted"/>
<comment type="caution">
    <text evidence="1">The sequence shown here is derived from an EMBL/GenBank/DDBJ whole genome shotgun (WGS) entry which is preliminary data.</text>
</comment>
<dbReference type="Proteomes" id="UP001229421">
    <property type="component" value="Unassembled WGS sequence"/>
</dbReference>
<keyword evidence="2" id="KW-1185">Reference proteome</keyword>
<protein>
    <submittedName>
        <fullName evidence="1">Uncharacterized protein</fullName>
    </submittedName>
</protein>
<reference evidence="1" key="1">
    <citation type="journal article" date="2023" name="bioRxiv">
        <title>Improved chromosome-level genome assembly for marigold (Tagetes erecta).</title>
        <authorList>
            <person name="Jiang F."/>
            <person name="Yuan L."/>
            <person name="Wang S."/>
            <person name="Wang H."/>
            <person name="Xu D."/>
            <person name="Wang A."/>
            <person name="Fan W."/>
        </authorList>
    </citation>
    <scope>NUCLEOTIDE SEQUENCE</scope>
    <source>
        <strain evidence="1">WSJ</strain>
        <tissue evidence="1">Leaf</tissue>
    </source>
</reference>
<evidence type="ECO:0000313" key="2">
    <source>
        <dbReference type="Proteomes" id="UP001229421"/>
    </source>
</evidence>